<protein>
    <submittedName>
        <fullName evidence="2">Uncharacterized protein</fullName>
    </submittedName>
</protein>
<proteinExistence type="predicted"/>
<keyword evidence="1" id="KW-0732">Signal</keyword>
<sequence>MTSPLACVLLCLACALRGACAAAMGGGEPPAEPEEPKDPRCTAVNNEADEREFILKGKALYTSGCYESDVLVDDDGNFEGEICPLIDLDVDLPVVYSLEMSKDNSFQPVAGFTDTMQGMLDKYASVVANINCYLNTPFELPMAKPSEAIKVNKCSVFARHFPKGFEEGEYKVVVNQTSPKGEEYCGLIEILIELENK</sequence>
<feature type="signal peptide" evidence="1">
    <location>
        <begin position="1"/>
        <end position="21"/>
    </location>
</feature>
<reference evidence="2 3" key="1">
    <citation type="submission" date="2024-03" db="EMBL/GenBank/DDBJ databases">
        <title>The genome assembly and annotation of the cricket Gryllus longicercus Weissman &amp; Gray.</title>
        <authorList>
            <person name="Szrajer S."/>
            <person name="Gray D."/>
            <person name="Ylla G."/>
        </authorList>
    </citation>
    <scope>NUCLEOTIDE SEQUENCE [LARGE SCALE GENOMIC DNA]</scope>
    <source>
        <strain evidence="2">DAG 2021-001</strain>
        <tissue evidence="2">Whole body minus gut</tissue>
    </source>
</reference>
<keyword evidence="3" id="KW-1185">Reference proteome</keyword>
<dbReference type="AlphaFoldDB" id="A0AAN9WET3"/>
<dbReference type="Proteomes" id="UP001378592">
    <property type="component" value="Unassembled WGS sequence"/>
</dbReference>
<gene>
    <name evidence="2" type="ORF">R5R35_006233</name>
</gene>
<dbReference type="EMBL" id="JAZDUA010000004">
    <property type="protein sequence ID" value="KAK7874187.1"/>
    <property type="molecule type" value="Genomic_DNA"/>
</dbReference>
<accession>A0AAN9WET3</accession>
<feature type="chain" id="PRO_5042945517" evidence="1">
    <location>
        <begin position="22"/>
        <end position="197"/>
    </location>
</feature>
<evidence type="ECO:0000313" key="3">
    <source>
        <dbReference type="Proteomes" id="UP001378592"/>
    </source>
</evidence>
<comment type="caution">
    <text evidence="2">The sequence shown here is derived from an EMBL/GenBank/DDBJ whole genome shotgun (WGS) entry which is preliminary data.</text>
</comment>
<evidence type="ECO:0000256" key="1">
    <source>
        <dbReference type="SAM" id="SignalP"/>
    </source>
</evidence>
<evidence type="ECO:0000313" key="2">
    <source>
        <dbReference type="EMBL" id="KAK7874187.1"/>
    </source>
</evidence>
<organism evidence="2 3">
    <name type="scientific">Gryllus longicercus</name>
    <dbReference type="NCBI Taxonomy" id="2509291"/>
    <lineage>
        <taxon>Eukaryota</taxon>
        <taxon>Metazoa</taxon>
        <taxon>Ecdysozoa</taxon>
        <taxon>Arthropoda</taxon>
        <taxon>Hexapoda</taxon>
        <taxon>Insecta</taxon>
        <taxon>Pterygota</taxon>
        <taxon>Neoptera</taxon>
        <taxon>Polyneoptera</taxon>
        <taxon>Orthoptera</taxon>
        <taxon>Ensifera</taxon>
        <taxon>Gryllidea</taxon>
        <taxon>Grylloidea</taxon>
        <taxon>Gryllidae</taxon>
        <taxon>Gryllinae</taxon>
        <taxon>Gryllus</taxon>
    </lineage>
</organism>
<name>A0AAN9WET3_9ORTH</name>